<dbReference type="AlphaFoldDB" id="A0A1G8X798"/>
<dbReference type="InterPro" id="IPR055517">
    <property type="entry name" value="DUF7091"/>
</dbReference>
<proteinExistence type="predicted"/>
<sequence>MTDGDRLARFLRTKLEGAGRQYEQARREFQRGRYETDLPTDDQGRVHIVCRRHAEKRAVSLDGDGRPTCYESGHPDCEGCVDDIADGRIETW</sequence>
<organism evidence="1 2">
    <name type="scientific">Halovenus aranensis</name>
    <dbReference type="NCBI Taxonomy" id="890420"/>
    <lineage>
        <taxon>Archaea</taxon>
        <taxon>Methanobacteriati</taxon>
        <taxon>Methanobacteriota</taxon>
        <taxon>Stenosarchaea group</taxon>
        <taxon>Halobacteria</taxon>
        <taxon>Halobacteriales</taxon>
        <taxon>Haloarculaceae</taxon>
        <taxon>Halovenus</taxon>
    </lineage>
</organism>
<dbReference type="OrthoDB" id="213643at2157"/>
<dbReference type="EMBL" id="FNFC01000010">
    <property type="protein sequence ID" value="SDJ86321.1"/>
    <property type="molecule type" value="Genomic_DNA"/>
</dbReference>
<gene>
    <name evidence="1" type="ORF">SAMN05216226_110140</name>
</gene>
<dbReference type="Proteomes" id="UP000198856">
    <property type="component" value="Unassembled WGS sequence"/>
</dbReference>
<name>A0A1G8X798_9EURY</name>
<dbReference type="Pfam" id="PF23367">
    <property type="entry name" value="DUF7091"/>
    <property type="match status" value="1"/>
</dbReference>
<reference evidence="1 2" key="1">
    <citation type="submission" date="2016-10" db="EMBL/GenBank/DDBJ databases">
        <authorList>
            <person name="de Groot N.N."/>
        </authorList>
    </citation>
    <scope>NUCLEOTIDE SEQUENCE [LARGE SCALE GENOMIC DNA]</scope>
    <source>
        <strain evidence="1 2">IBRC-M10015</strain>
    </source>
</reference>
<evidence type="ECO:0000313" key="2">
    <source>
        <dbReference type="Proteomes" id="UP000198856"/>
    </source>
</evidence>
<accession>A0A1G8X798</accession>
<dbReference type="RefSeq" id="WP_092703141.1">
    <property type="nucleotide sequence ID" value="NZ_FNFC01000010.1"/>
</dbReference>
<dbReference type="STRING" id="890420.SAMN05216226_110140"/>
<keyword evidence="2" id="KW-1185">Reference proteome</keyword>
<protein>
    <submittedName>
        <fullName evidence="1">Uncharacterized protein</fullName>
    </submittedName>
</protein>
<evidence type="ECO:0000313" key="1">
    <source>
        <dbReference type="EMBL" id="SDJ86321.1"/>
    </source>
</evidence>